<gene>
    <name evidence="3" type="ORF">C2E21_2147</name>
</gene>
<dbReference type="AlphaFoldDB" id="A0A2P6TYJ4"/>
<organism evidence="3 4">
    <name type="scientific">Chlorella sorokiniana</name>
    <name type="common">Freshwater green alga</name>
    <dbReference type="NCBI Taxonomy" id="3076"/>
    <lineage>
        <taxon>Eukaryota</taxon>
        <taxon>Viridiplantae</taxon>
        <taxon>Chlorophyta</taxon>
        <taxon>core chlorophytes</taxon>
        <taxon>Trebouxiophyceae</taxon>
        <taxon>Chlorellales</taxon>
        <taxon>Chlorellaceae</taxon>
        <taxon>Chlorella clade</taxon>
        <taxon>Chlorella</taxon>
    </lineage>
</organism>
<dbReference type="OrthoDB" id="511716at2759"/>
<proteinExistence type="predicted"/>
<keyword evidence="2" id="KW-1133">Transmembrane helix</keyword>
<evidence type="ECO:0000313" key="4">
    <source>
        <dbReference type="Proteomes" id="UP000239899"/>
    </source>
</evidence>
<accession>A0A2P6TYJ4</accession>
<keyword evidence="2" id="KW-0812">Transmembrane</keyword>
<evidence type="ECO:0000256" key="2">
    <source>
        <dbReference type="SAM" id="Phobius"/>
    </source>
</evidence>
<feature type="transmembrane region" description="Helical" evidence="2">
    <location>
        <begin position="286"/>
        <end position="305"/>
    </location>
</feature>
<protein>
    <submittedName>
        <fullName evidence="3">Uncharacterized protein</fullName>
    </submittedName>
</protein>
<feature type="region of interest" description="Disordered" evidence="1">
    <location>
        <begin position="226"/>
        <end position="257"/>
    </location>
</feature>
<feature type="compositionally biased region" description="Low complexity" evidence="1">
    <location>
        <begin position="239"/>
        <end position="254"/>
    </location>
</feature>
<dbReference type="EMBL" id="LHPG02000004">
    <property type="protein sequence ID" value="PRW59136.1"/>
    <property type="molecule type" value="Genomic_DNA"/>
</dbReference>
<comment type="caution">
    <text evidence="3">The sequence shown here is derived from an EMBL/GenBank/DDBJ whole genome shotgun (WGS) entry which is preliminary data.</text>
</comment>
<reference evidence="3 4" key="1">
    <citation type="journal article" date="2018" name="Plant J.">
        <title>Genome sequences of Chlorella sorokiniana UTEX 1602 and Micractinium conductrix SAG 241.80: implications to maltose excretion by a green alga.</title>
        <authorList>
            <person name="Arriola M.B."/>
            <person name="Velmurugan N."/>
            <person name="Zhang Y."/>
            <person name="Plunkett M.H."/>
            <person name="Hondzo H."/>
            <person name="Barney B.M."/>
        </authorList>
    </citation>
    <scope>NUCLEOTIDE SEQUENCE [LARGE SCALE GENOMIC DNA]</scope>
    <source>
        <strain evidence="4">UTEX 1602</strain>
    </source>
</reference>
<sequence length="314" mass="32157">MILQAADICSNTVEGLDLGQTDCTLAWEGRGTCPASCAEWGDQVGAACAKASVLAVACGIGVAGLGCDEVDAQRALVTACGCTAGRGCAAALRGRAPFAAPARAAVRRRHLMPCRASAEAEQLLSAGRAKYDGGDRMGALRLWEQALGTAPTREQRLAALYNAACVHASFGDLELAQIPLKDAIFGGLNFAEALAAEDPRYVKLKASAQVLIQLRKFSERIAAEKARASSSPAAPPPYAGSSSSGSGSSSSSKAGGKGLLGQDMSEVLSTDAESIDASIGGIIKRVAVLLLALSGLGVALFYLGLKYAFVDSPY</sequence>
<dbReference type="Proteomes" id="UP000239899">
    <property type="component" value="Unassembled WGS sequence"/>
</dbReference>
<keyword evidence="4" id="KW-1185">Reference proteome</keyword>
<keyword evidence="2" id="KW-0472">Membrane</keyword>
<evidence type="ECO:0000313" key="3">
    <source>
        <dbReference type="EMBL" id="PRW59136.1"/>
    </source>
</evidence>
<name>A0A2P6TYJ4_CHLSO</name>
<evidence type="ECO:0000256" key="1">
    <source>
        <dbReference type="SAM" id="MobiDB-lite"/>
    </source>
</evidence>